<name>A0A8G2F374_DESNO</name>
<feature type="compositionally biased region" description="Basic and acidic residues" evidence="9">
    <location>
        <begin position="15"/>
        <end position="29"/>
    </location>
</feature>
<keyword evidence="12" id="KW-1185">Reference proteome</keyword>
<dbReference type="GO" id="GO:0044781">
    <property type="term" value="P:bacterial-type flagellum organization"/>
    <property type="evidence" value="ECO:0007669"/>
    <property type="project" value="UniProtKB-KW"/>
</dbReference>
<evidence type="ECO:0000313" key="12">
    <source>
        <dbReference type="Proteomes" id="UP000199581"/>
    </source>
</evidence>
<keyword evidence="4" id="KW-1005">Bacterial flagellum biogenesis</keyword>
<dbReference type="GO" id="GO:0045892">
    <property type="term" value="P:negative regulation of DNA-templated transcription"/>
    <property type="evidence" value="ECO:0007669"/>
    <property type="project" value="InterPro"/>
</dbReference>
<dbReference type="RefSeq" id="WP_092189098.1">
    <property type="nucleotide sequence ID" value="NZ_FOTO01000001.1"/>
</dbReference>
<gene>
    <name evidence="11" type="ORF">SAMN05421830_101593</name>
</gene>
<dbReference type="NCBIfam" id="TIGR03824">
    <property type="entry name" value="FlgM_jcvi"/>
    <property type="match status" value="1"/>
</dbReference>
<dbReference type="EMBL" id="FOTO01000001">
    <property type="protein sequence ID" value="SFL32363.1"/>
    <property type="molecule type" value="Genomic_DNA"/>
</dbReference>
<dbReference type="Pfam" id="PF04316">
    <property type="entry name" value="FlgM"/>
    <property type="match status" value="1"/>
</dbReference>
<reference evidence="11 12" key="1">
    <citation type="submission" date="2016-10" db="EMBL/GenBank/DDBJ databases">
        <authorList>
            <person name="Varghese N."/>
            <person name="Submissions S."/>
        </authorList>
    </citation>
    <scope>NUCLEOTIDE SEQUENCE [LARGE SCALE GENOMIC DNA]</scope>
    <source>
        <strain evidence="11 12">DSM 1741</strain>
    </source>
</reference>
<protein>
    <recommendedName>
        <fullName evidence="2">Negative regulator of flagellin synthesis</fullName>
    </recommendedName>
    <alternativeName>
        <fullName evidence="8">Anti-sigma-28 factor</fullName>
    </alternativeName>
</protein>
<evidence type="ECO:0000256" key="5">
    <source>
        <dbReference type="ARBA" id="ARBA00023015"/>
    </source>
</evidence>
<dbReference type="InterPro" id="IPR035890">
    <property type="entry name" value="Anti-sigma-28_factor_FlgM_sf"/>
</dbReference>
<accession>A0A8G2F374</accession>
<evidence type="ECO:0000259" key="10">
    <source>
        <dbReference type="Pfam" id="PF04316"/>
    </source>
</evidence>
<evidence type="ECO:0000256" key="3">
    <source>
        <dbReference type="ARBA" id="ARBA00022491"/>
    </source>
</evidence>
<feature type="region of interest" description="Disordered" evidence="9">
    <location>
        <begin position="1"/>
        <end position="40"/>
    </location>
</feature>
<evidence type="ECO:0000256" key="1">
    <source>
        <dbReference type="ARBA" id="ARBA00005322"/>
    </source>
</evidence>
<evidence type="ECO:0000256" key="9">
    <source>
        <dbReference type="SAM" id="MobiDB-lite"/>
    </source>
</evidence>
<comment type="caution">
    <text evidence="11">The sequence shown here is derived from an EMBL/GenBank/DDBJ whole genome shotgun (WGS) entry which is preliminary data.</text>
</comment>
<proteinExistence type="inferred from homology"/>
<dbReference type="OrthoDB" id="9797114at2"/>
<dbReference type="SUPFAM" id="SSF101498">
    <property type="entry name" value="Anti-sigma factor FlgM"/>
    <property type="match status" value="1"/>
</dbReference>
<dbReference type="Proteomes" id="UP000199581">
    <property type="component" value="Unassembled WGS sequence"/>
</dbReference>
<comment type="similarity">
    <text evidence="1">Belongs to the FlgM family.</text>
</comment>
<keyword evidence="3" id="KW-0678">Repressor</keyword>
<evidence type="ECO:0000256" key="4">
    <source>
        <dbReference type="ARBA" id="ARBA00022795"/>
    </source>
</evidence>
<dbReference type="AlphaFoldDB" id="A0A8G2F374"/>
<dbReference type="InterPro" id="IPR031316">
    <property type="entry name" value="FlgM_C"/>
</dbReference>
<comment type="function">
    <text evidence="7">Responsible for the coupling of flagellin expression to flagellar assembly by preventing expression of the flagellin genes when a component of the middle class of proteins is defective. It negatively regulates flagellar genes by inhibiting the activity of FliA by directly binding to FliA.</text>
</comment>
<evidence type="ECO:0000313" key="11">
    <source>
        <dbReference type="EMBL" id="SFL32363.1"/>
    </source>
</evidence>
<evidence type="ECO:0000256" key="8">
    <source>
        <dbReference type="ARBA" id="ARBA00030117"/>
    </source>
</evidence>
<organism evidence="11 12">
    <name type="scientific">Desulfomicrobium norvegicum (strain DSM 1741 / NCIMB 8310)</name>
    <name type="common">Desulfovibrio baculatus (strain Norway 4)</name>
    <name type="synonym">Desulfovibrio desulfuricans (strain Norway 4)</name>
    <dbReference type="NCBI Taxonomy" id="52561"/>
    <lineage>
        <taxon>Bacteria</taxon>
        <taxon>Pseudomonadati</taxon>
        <taxon>Thermodesulfobacteriota</taxon>
        <taxon>Desulfovibrionia</taxon>
        <taxon>Desulfovibrionales</taxon>
        <taxon>Desulfomicrobiaceae</taxon>
        <taxon>Desulfomicrobium</taxon>
    </lineage>
</organism>
<evidence type="ECO:0000256" key="2">
    <source>
        <dbReference type="ARBA" id="ARBA00017823"/>
    </source>
</evidence>
<dbReference type="InterPro" id="IPR007412">
    <property type="entry name" value="FlgM"/>
</dbReference>
<feature type="domain" description="Anti-sigma-28 factor FlgM C-terminal" evidence="10">
    <location>
        <begin position="39"/>
        <end position="93"/>
    </location>
</feature>
<feature type="compositionally biased region" description="Polar residues" evidence="9">
    <location>
        <begin position="1"/>
        <end position="13"/>
    </location>
</feature>
<sequence length="100" mass="11040">MSINTIKSFSGYESQRLDQLEQQRQEHQKTVANPDGGTDRISISDEARLKMSMLKAAQENDGVRADKVADVKARIEAGEYSASGKDIAASLLQQELDIWG</sequence>
<evidence type="ECO:0000256" key="6">
    <source>
        <dbReference type="ARBA" id="ARBA00023163"/>
    </source>
</evidence>
<keyword evidence="6" id="KW-0804">Transcription</keyword>
<evidence type="ECO:0000256" key="7">
    <source>
        <dbReference type="ARBA" id="ARBA00024739"/>
    </source>
</evidence>
<keyword evidence="5" id="KW-0805">Transcription regulation</keyword>